<dbReference type="SUPFAM" id="SSF46689">
    <property type="entry name" value="Homeodomain-like"/>
    <property type="match status" value="1"/>
</dbReference>
<dbReference type="Proteomes" id="UP000070444">
    <property type="component" value="Unassembled WGS sequence"/>
</dbReference>
<proteinExistence type="predicted"/>
<sequence length="67" mass="7842">HSSNTQNGKKNRINFSKSIAKILKDWLYDNIDHPFPNDKEKINLSIMTGLSVEQVSNWFINGRRRLL</sequence>
<protein>
    <recommendedName>
        <fullName evidence="5">Homeobox domain-containing protein</fullName>
    </recommendedName>
</protein>
<keyword evidence="1 4" id="KW-0238">DNA-binding</keyword>
<dbReference type="OrthoDB" id="10056939at2759"/>
<dbReference type="GO" id="GO:0005634">
    <property type="term" value="C:nucleus"/>
    <property type="evidence" value="ECO:0007669"/>
    <property type="project" value="UniProtKB-SubCell"/>
</dbReference>
<dbReference type="PROSITE" id="PS50071">
    <property type="entry name" value="HOMEOBOX_2"/>
    <property type="match status" value="1"/>
</dbReference>
<dbReference type="STRING" id="796925.A0A137NYS9"/>
<dbReference type="CDD" id="cd00086">
    <property type="entry name" value="homeodomain"/>
    <property type="match status" value="1"/>
</dbReference>
<dbReference type="InterPro" id="IPR050224">
    <property type="entry name" value="TALE_homeobox"/>
</dbReference>
<evidence type="ECO:0000259" key="5">
    <source>
        <dbReference type="PROSITE" id="PS50071"/>
    </source>
</evidence>
<accession>A0A137NYS9</accession>
<name>A0A137NYS9_CONC2</name>
<dbReference type="Pfam" id="PF05920">
    <property type="entry name" value="Homeobox_KN"/>
    <property type="match status" value="1"/>
</dbReference>
<feature type="domain" description="Homeobox" evidence="5">
    <location>
        <begin position="6"/>
        <end position="67"/>
    </location>
</feature>
<organism evidence="6 7">
    <name type="scientific">Conidiobolus coronatus (strain ATCC 28846 / CBS 209.66 / NRRL 28638)</name>
    <name type="common">Delacroixia coronata</name>
    <dbReference type="NCBI Taxonomy" id="796925"/>
    <lineage>
        <taxon>Eukaryota</taxon>
        <taxon>Fungi</taxon>
        <taxon>Fungi incertae sedis</taxon>
        <taxon>Zoopagomycota</taxon>
        <taxon>Entomophthoromycotina</taxon>
        <taxon>Entomophthoromycetes</taxon>
        <taxon>Entomophthorales</taxon>
        <taxon>Ancylistaceae</taxon>
        <taxon>Conidiobolus</taxon>
    </lineage>
</organism>
<keyword evidence="2 4" id="KW-0371">Homeobox</keyword>
<dbReference type="SMART" id="SM00389">
    <property type="entry name" value="HOX"/>
    <property type="match status" value="1"/>
</dbReference>
<evidence type="ECO:0000313" key="7">
    <source>
        <dbReference type="Proteomes" id="UP000070444"/>
    </source>
</evidence>
<dbReference type="OMA" id="KINLSIM"/>
<feature type="non-terminal residue" evidence="6">
    <location>
        <position position="1"/>
    </location>
</feature>
<evidence type="ECO:0000256" key="1">
    <source>
        <dbReference type="ARBA" id="ARBA00023125"/>
    </source>
</evidence>
<dbReference type="InterPro" id="IPR008422">
    <property type="entry name" value="KN_HD"/>
</dbReference>
<dbReference type="Gene3D" id="1.10.10.60">
    <property type="entry name" value="Homeodomain-like"/>
    <property type="match status" value="1"/>
</dbReference>
<keyword evidence="7" id="KW-1185">Reference proteome</keyword>
<evidence type="ECO:0000313" key="6">
    <source>
        <dbReference type="EMBL" id="KXN67965.1"/>
    </source>
</evidence>
<comment type="subcellular location">
    <subcellularLocation>
        <location evidence="4">Nucleus</location>
    </subcellularLocation>
</comment>
<dbReference type="GO" id="GO:0003677">
    <property type="term" value="F:DNA binding"/>
    <property type="evidence" value="ECO:0007669"/>
    <property type="project" value="UniProtKB-UniRule"/>
</dbReference>
<evidence type="ECO:0000256" key="4">
    <source>
        <dbReference type="PROSITE-ProRule" id="PRU00108"/>
    </source>
</evidence>
<feature type="non-terminal residue" evidence="6">
    <location>
        <position position="67"/>
    </location>
</feature>
<dbReference type="PANTHER" id="PTHR11850">
    <property type="entry name" value="HOMEOBOX PROTEIN TRANSCRIPTION FACTORS"/>
    <property type="match status" value="1"/>
</dbReference>
<gene>
    <name evidence="6" type="ORF">CONCODRAFT_30907</name>
</gene>
<evidence type="ECO:0000256" key="2">
    <source>
        <dbReference type="ARBA" id="ARBA00023155"/>
    </source>
</evidence>
<dbReference type="EMBL" id="KQ964602">
    <property type="protein sequence ID" value="KXN67965.1"/>
    <property type="molecule type" value="Genomic_DNA"/>
</dbReference>
<dbReference type="InterPro" id="IPR001356">
    <property type="entry name" value="HD"/>
</dbReference>
<dbReference type="InterPro" id="IPR009057">
    <property type="entry name" value="Homeodomain-like_sf"/>
</dbReference>
<evidence type="ECO:0000256" key="3">
    <source>
        <dbReference type="ARBA" id="ARBA00023242"/>
    </source>
</evidence>
<dbReference type="GO" id="GO:0006355">
    <property type="term" value="P:regulation of DNA-templated transcription"/>
    <property type="evidence" value="ECO:0007669"/>
    <property type="project" value="InterPro"/>
</dbReference>
<reference evidence="6 7" key="1">
    <citation type="journal article" date="2015" name="Genome Biol. Evol.">
        <title>Phylogenomic analyses indicate that early fungi evolved digesting cell walls of algal ancestors of land plants.</title>
        <authorList>
            <person name="Chang Y."/>
            <person name="Wang S."/>
            <person name="Sekimoto S."/>
            <person name="Aerts A.L."/>
            <person name="Choi C."/>
            <person name="Clum A."/>
            <person name="LaButti K.M."/>
            <person name="Lindquist E.A."/>
            <person name="Yee Ngan C."/>
            <person name="Ohm R.A."/>
            <person name="Salamov A.A."/>
            <person name="Grigoriev I.V."/>
            <person name="Spatafora J.W."/>
            <person name="Berbee M.L."/>
        </authorList>
    </citation>
    <scope>NUCLEOTIDE SEQUENCE [LARGE SCALE GENOMIC DNA]</scope>
    <source>
        <strain evidence="6 7">NRRL 28638</strain>
    </source>
</reference>
<keyword evidence="3 4" id="KW-0539">Nucleus</keyword>
<dbReference type="AlphaFoldDB" id="A0A137NYS9"/>